<dbReference type="EMBL" id="SSOB01000038">
    <property type="protein sequence ID" value="THF74694.1"/>
    <property type="molecule type" value="Genomic_DNA"/>
</dbReference>
<gene>
    <name evidence="3" type="ORF">E6C55_24080</name>
</gene>
<keyword evidence="3" id="KW-0808">Transferase</keyword>
<dbReference type="GO" id="GO:0016757">
    <property type="term" value="F:glycosyltransferase activity"/>
    <property type="evidence" value="ECO:0007669"/>
    <property type="project" value="InterPro"/>
</dbReference>
<accession>A0A4S4BJF0</accession>
<feature type="domain" description="Glycosyltransferase subfamily 4-like N-terminal" evidence="2">
    <location>
        <begin position="30"/>
        <end position="189"/>
    </location>
</feature>
<protein>
    <submittedName>
        <fullName evidence="3">Glycosyltransferase family 4 protein</fullName>
    </submittedName>
</protein>
<organism evidence="3 4">
    <name type="scientific">Cohnella fermenti</name>
    <dbReference type="NCBI Taxonomy" id="2565925"/>
    <lineage>
        <taxon>Bacteria</taxon>
        <taxon>Bacillati</taxon>
        <taxon>Bacillota</taxon>
        <taxon>Bacilli</taxon>
        <taxon>Bacillales</taxon>
        <taxon>Paenibacillaceae</taxon>
        <taxon>Cohnella</taxon>
    </lineage>
</organism>
<evidence type="ECO:0000313" key="3">
    <source>
        <dbReference type="EMBL" id="THF74694.1"/>
    </source>
</evidence>
<dbReference type="Gene3D" id="3.40.50.2000">
    <property type="entry name" value="Glycogen Phosphorylase B"/>
    <property type="match status" value="2"/>
</dbReference>
<evidence type="ECO:0000259" key="2">
    <source>
        <dbReference type="Pfam" id="PF13439"/>
    </source>
</evidence>
<dbReference type="PANTHER" id="PTHR12526">
    <property type="entry name" value="GLYCOSYLTRANSFERASE"/>
    <property type="match status" value="1"/>
</dbReference>
<dbReference type="RefSeq" id="WP_136372382.1">
    <property type="nucleotide sequence ID" value="NZ_SSOB01000038.1"/>
</dbReference>
<dbReference type="Proteomes" id="UP000310636">
    <property type="component" value="Unassembled WGS sequence"/>
</dbReference>
<dbReference type="Pfam" id="PF13439">
    <property type="entry name" value="Glyco_transf_4"/>
    <property type="match status" value="1"/>
</dbReference>
<dbReference type="Pfam" id="PF00534">
    <property type="entry name" value="Glycos_transf_1"/>
    <property type="match status" value="1"/>
</dbReference>
<dbReference type="SUPFAM" id="SSF53756">
    <property type="entry name" value="UDP-Glycosyltransferase/glycogen phosphorylase"/>
    <property type="match status" value="1"/>
</dbReference>
<dbReference type="OrthoDB" id="9806653at2"/>
<evidence type="ECO:0000313" key="4">
    <source>
        <dbReference type="Proteomes" id="UP000310636"/>
    </source>
</evidence>
<evidence type="ECO:0000259" key="1">
    <source>
        <dbReference type="Pfam" id="PF00534"/>
    </source>
</evidence>
<feature type="domain" description="Glycosyl transferase family 1" evidence="1">
    <location>
        <begin position="201"/>
        <end position="371"/>
    </location>
</feature>
<comment type="caution">
    <text evidence="3">The sequence shown here is derived from an EMBL/GenBank/DDBJ whole genome shotgun (WGS) entry which is preliminary data.</text>
</comment>
<dbReference type="InterPro" id="IPR028098">
    <property type="entry name" value="Glyco_trans_4-like_N"/>
</dbReference>
<dbReference type="AlphaFoldDB" id="A0A4S4BJF0"/>
<sequence>MRIGVDAHVLSGNKMGRLGVAMIEPVGGHGGMNYYDFGLCQGLAQFDVDVALYTCDKTKVLPALNFEVHTKFKGIYGQDPKWRRAVRFFAGLGKSLVHARRNRKSIAHFHIFQITILEWLAVRLFKLAGFRIVITVHDVESFGYDERVKRVRSLYTLADRIIAHNQVSKTELVERLRIENSAISVIPHGHYVDTIMERLSKEEARKKLGLNKSDRLLLFFGQIKKVKGLETLLRALPQVQKVFPNVKLLIAGKLWNNDFRMYDSIIEELGIAPLIIRHIRYIPVEAVDSYFSSADLIVLPYKKIYQSGVLLQSMSYKRPVMVSNIEGMLEIVSDGENGYVFEEGNPESLASRIIEALSDDEFRAQTSEVGYHSVVKNHNWRRIGQLTTRLYQDLLH</sequence>
<proteinExistence type="predicted"/>
<keyword evidence="4" id="KW-1185">Reference proteome</keyword>
<dbReference type="InterPro" id="IPR001296">
    <property type="entry name" value="Glyco_trans_1"/>
</dbReference>
<dbReference type="CDD" id="cd03801">
    <property type="entry name" value="GT4_PimA-like"/>
    <property type="match status" value="1"/>
</dbReference>
<name>A0A4S4BJF0_9BACL</name>
<reference evidence="3 4" key="1">
    <citation type="submission" date="2019-04" db="EMBL/GenBank/DDBJ databases">
        <title>Cohnella sp. nov. isolated from preserved vegetables.</title>
        <authorList>
            <person name="Lin S.-Y."/>
            <person name="Hung M.-H."/>
            <person name="Young C.-C."/>
        </authorList>
    </citation>
    <scope>NUCLEOTIDE SEQUENCE [LARGE SCALE GENOMIC DNA]</scope>
    <source>
        <strain evidence="3 4">CC-MHH1044</strain>
    </source>
</reference>